<gene>
    <name evidence="2" type="ORF">FHS48_001167</name>
</gene>
<comment type="caution">
    <text evidence="2">The sequence shown here is derived from an EMBL/GenBank/DDBJ whole genome shotgun (WGS) entry which is preliminary data.</text>
</comment>
<dbReference type="EMBL" id="JACIIX010000003">
    <property type="protein sequence ID" value="MBB6209759.1"/>
    <property type="molecule type" value="Genomic_DNA"/>
</dbReference>
<evidence type="ECO:0000313" key="2">
    <source>
        <dbReference type="EMBL" id="MBB6209759.1"/>
    </source>
</evidence>
<feature type="region of interest" description="Disordered" evidence="1">
    <location>
        <begin position="1"/>
        <end position="44"/>
    </location>
</feature>
<feature type="compositionally biased region" description="Low complexity" evidence="1">
    <location>
        <begin position="315"/>
        <end position="351"/>
    </location>
</feature>
<sequence>MAISSVDTLPVPAQTPPLTPTTTQKKPAYVQQDLSENGQSRAELTEYQAESAVKGDDGEELSFWDVLDVINPLQHIPIVNSVYRELTGDKITSGAKLAGGALFFGPIGLGFAALDVGVKEMTGAAIDEHVVAMIKGEDAGENARVAAAAEESQKAAKVAKAAKAEGTAAPATDVRTSGGTVEATPIGTAEAATAPLGLFTSVAAPAAAQTAQAAAPANAPLGLMGAASTQAVASQSAQDAVANTRSLESTRPRARLARSPQASQDHLAMAMQAQGLEPSKLITVPSRSATAVSAQMIAAEKQAQAQGQSTPPAPVQTASAPAAAHTGAPTQLMPAATPTAPPATENAAAQPGAPVDVPAWFDSAMMKASAAYQKTNKVTSAP</sequence>
<dbReference type="RefSeq" id="WP_184262294.1">
    <property type="nucleotide sequence ID" value="NZ_JACIIX010000003.1"/>
</dbReference>
<feature type="compositionally biased region" description="Polar residues" evidence="1">
    <location>
        <begin position="32"/>
        <end position="42"/>
    </location>
</feature>
<reference evidence="2 3" key="1">
    <citation type="submission" date="2020-08" db="EMBL/GenBank/DDBJ databases">
        <title>Genomic Encyclopedia of Type Strains, Phase IV (KMG-IV): sequencing the most valuable type-strain genomes for metagenomic binning, comparative biology and taxonomic classification.</title>
        <authorList>
            <person name="Goeker M."/>
        </authorList>
    </citation>
    <scope>NUCLEOTIDE SEQUENCE [LARGE SCALE GENOMIC DNA]</scope>
    <source>
        <strain evidence="2 3">DSM 11590</strain>
    </source>
</reference>
<protein>
    <submittedName>
        <fullName evidence="2">Uncharacterized protein</fullName>
    </submittedName>
</protein>
<keyword evidence="3" id="KW-1185">Reference proteome</keyword>
<feature type="region of interest" description="Disordered" evidence="1">
    <location>
        <begin position="237"/>
        <end position="265"/>
    </location>
</feature>
<accession>A0A7W9ZGA7</accession>
<feature type="region of interest" description="Disordered" evidence="1">
    <location>
        <begin position="302"/>
        <end position="351"/>
    </location>
</feature>
<name>A0A7W9ZGA7_NOVIT</name>
<organism evidence="2 3">
    <name type="scientific">Novispirillum itersonii</name>
    <name type="common">Aquaspirillum itersonii</name>
    <dbReference type="NCBI Taxonomy" id="189"/>
    <lineage>
        <taxon>Bacteria</taxon>
        <taxon>Pseudomonadati</taxon>
        <taxon>Pseudomonadota</taxon>
        <taxon>Alphaproteobacteria</taxon>
        <taxon>Rhodospirillales</taxon>
        <taxon>Novispirillaceae</taxon>
        <taxon>Novispirillum</taxon>
    </lineage>
</organism>
<dbReference type="Proteomes" id="UP000544872">
    <property type="component" value="Unassembled WGS sequence"/>
</dbReference>
<proteinExistence type="predicted"/>
<evidence type="ECO:0000313" key="3">
    <source>
        <dbReference type="Proteomes" id="UP000544872"/>
    </source>
</evidence>
<evidence type="ECO:0000256" key="1">
    <source>
        <dbReference type="SAM" id="MobiDB-lite"/>
    </source>
</evidence>
<dbReference type="AlphaFoldDB" id="A0A7W9ZGA7"/>